<reference evidence="5 6" key="1">
    <citation type="journal article" date="2024" name="Environ. Microbiol.">
        <title>Novel evolutionary insights on the interactions of the Holosporales (Alphaproteobacteria) with eukaryotic hosts from comparative genomics.</title>
        <authorList>
            <person name="Giovannini M."/>
            <person name="Petroni G."/>
            <person name="Castelli M."/>
        </authorList>
    </citation>
    <scope>NUCLEOTIDE SEQUENCE [LARGE SCALE GENOMIC DNA]</scope>
    <source>
        <strain evidence="5 6">US_Bl 15I1</strain>
    </source>
</reference>
<feature type="domain" description="Metalloprotease TldD/E C-terminal" evidence="3">
    <location>
        <begin position="226"/>
        <end position="442"/>
    </location>
</feature>
<dbReference type="InterPro" id="IPR045570">
    <property type="entry name" value="Metalloprtase-TldD/E_cen_dom"/>
</dbReference>
<dbReference type="Pfam" id="PF19289">
    <property type="entry name" value="PmbA_TldD_3rd"/>
    <property type="match status" value="1"/>
</dbReference>
<gene>
    <name evidence="5" type="ORF">Bealeia1_00021</name>
</gene>
<evidence type="ECO:0000256" key="1">
    <source>
        <dbReference type="ARBA" id="ARBA00005836"/>
    </source>
</evidence>
<accession>A0ABZ2C232</accession>
<name>A0ABZ2C232_9PROT</name>
<dbReference type="Pfam" id="PF19290">
    <property type="entry name" value="PmbA_TldD_2nd"/>
    <property type="match status" value="1"/>
</dbReference>
<organism evidence="5 6">
    <name type="scientific">Candidatus Bealeia paramacronuclearis</name>
    <dbReference type="NCBI Taxonomy" id="1921001"/>
    <lineage>
        <taxon>Bacteria</taxon>
        <taxon>Pseudomonadati</taxon>
        <taxon>Pseudomonadota</taxon>
        <taxon>Alphaproteobacteria</taxon>
        <taxon>Holosporales</taxon>
        <taxon>Holosporaceae</taxon>
        <taxon>Candidatus Bealeia</taxon>
    </lineage>
</organism>
<dbReference type="InterPro" id="IPR047657">
    <property type="entry name" value="PmbA"/>
</dbReference>
<dbReference type="InterPro" id="IPR035068">
    <property type="entry name" value="TldD/PmbA_N"/>
</dbReference>
<dbReference type="SUPFAM" id="SSF111283">
    <property type="entry name" value="Putative modulator of DNA gyrase, PmbA/TldD"/>
    <property type="match status" value="1"/>
</dbReference>
<dbReference type="PANTHER" id="PTHR43421">
    <property type="entry name" value="METALLOPROTEASE PMBA"/>
    <property type="match status" value="1"/>
</dbReference>
<dbReference type="Pfam" id="PF01523">
    <property type="entry name" value="PmbA_TldD_1st"/>
    <property type="match status" value="1"/>
</dbReference>
<dbReference type="Proteomes" id="UP001330434">
    <property type="component" value="Chromosome"/>
</dbReference>
<sequence length="443" mass="47672">MIMKKELEYLIEKAKSSGAEACDVVGSRSSSLSVTTHKEKREKVERSESLDVGLRVLIGKRQASVSTSDLSHVSLDQLVERALSMAKIMPEDPFCGLASKDQLAIHVPDLSTYDFHEPTPDELGEMARIAESAALAVKGVTNSERGEASWGTFETYLLTSEGFENKKTRSSFGVSTAVIAQKGESMEVDYDYSSAVFVSDLKNPADVGKSAGEKTVARLNPRKIKTGEYPVIFDRRMASTLLSHLAQGINGVSIANGTSFLKDKLGSQVFGSSIQIVDDPLRLKGFGSRAFDGEGLPTQRRAIIENGVLQTWFLNLRTARQLGLASTGHAVRSGANPPAIAASNFYLEPGLLSPEALYKEAGSGILVTSIMGMGFNDTTGDYSVGASGFWIENGELTYPVSEITIASNILEMFKTLTPANDVVFESSIVSPTVRIEKMMVAGA</sequence>
<comment type="similarity">
    <text evidence="1">Belongs to the peptidase U62 family.</text>
</comment>
<feature type="domain" description="Metalloprotease TldD/E N-terminal" evidence="2">
    <location>
        <begin position="22"/>
        <end position="86"/>
    </location>
</feature>
<dbReference type="InterPro" id="IPR045569">
    <property type="entry name" value="Metalloprtase-TldD/E_C"/>
</dbReference>
<feature type="domain" description="Metalloprotease TldD/E central" evidence="4">
    <location>
        <begin position="114"/>
        <end position="219"/>
    </location>
</feature>
<dbReference type="InterPro" id="IPR036059">
    <property type="entry name" value="TldD/PmbA_sf"/>
</dbReference>
<protein>
    <submittedName>
        <fullName evidence="5">TldD/PmbA family protein</fullName>
    </submittedName>
</protein>
<proteinExistence type="inferred from homology"/>
<evidence type="ECO:0000259" key="2">
    <source>
        <dbReference type="Pfam" id="PF01523"/>
    </source>
</evidence>
<evidence type="ECO:0000313" key="6">
    <source>
        <dbReference type="Proteomes" id="UP001330434"/>
    </source>
</evidence>
<dbReference type="Gene3D" id="3.30.2290.10">
    <property type="entry name" value="PmbA/TldD superfamily"/>
    <property type="match status" value="1"/>
</dbReference>
<evidence type="ECO:0000259" key="4">
    <source>
        <dbReference type="Pfam" id="PF19290"/>
    </source>
</evidence>
<dbReference type="EMBL" id="CP133270">
    <property type="protein sequence ID" value="WVX65855.1"/>
    <property type="molecule type" value="Genomic_DNA"/>
</dbReference>
<evidence type="ECO:0000259" key="3">
    <source>
        <dbReference type="Pfam" id="PF19289"/>
    </source>
</evidence>
<dbReference type="PANTHER" id="PTHR43421:SF1">
    <property type="entry name" value="METALLOPROTEASE PMBA"/>
    <property type="match status" value="1"/>
</dbReference>
<evidence type="ECO:0000313" key="5">
    <source>
        <dbReference type="EMBL" id="WVX65855.1"/>
    </source>
</evidence>
<keyword evidence="6" id="KW-1185">Reference proteome</keyword>
<dbReference type="InterPro" id="IPR002510">
    <property type="entry name" value="Metalloprtase-TldD/E_N"/>
</dbReference>